<dbReference type="Proteomes" id="UP000240317">
    <property type="component" value="Unassembled WGS sequence"/>
</dbReference>
<gene>
    <name evidence="2" type="ORF">C8263_13395</name>
</gene>
<dbReference type="AlphaFoldDB" id="A0A2T3W5X4"/>
<name>A0A2T3W5X4_9DEIO</name>
<evidence type="ECO:0000313" key="2">
    <source>
        <dbReference type="EMBL" id="PTA67295.1"/>
    </source>
</evidence>
<evidence type="ECO:0000313" key="3">
    <source>
        <dbReference type="Proteomes" id="UP000240317"/>
    </source>
</evidence>
<feature type="compositionally biased region" description="Gly residues" evidence="1">
    <location>
        <begin position="28"/>
        <end position="37"/>
    </location>
</feature>
<dbReference type="EMBL" id="PYSV01000013">
    <property type="protein sequence ID" value="PTA67295.1"/>
    <property type="molecule type" value="Genomic_DNA"/>
</dbReference>
<protein>
    <submittedName>
        <fullName evidence="2">Uncharacterized protein</fullName>
    </submittedName>
</protein>
<organism evidence="2 3">
    <name type="scientific">Deinococcus arcticus</name>
    <dbReference type="NCBI Taxonomy" id="2136176"/>
    <lineage>
        <taxon>Bacteria</taxon>
        <taxon>Thermotogati</taxon>
        <taxon>Deinococcota</taxon>
        <taxon>Deinococci</taxon>
        <taxon>Deinococcales</taxon>
        <taxon>Deinococcaceae</taxon>
        <taxon>Deinococcus</taxon>
    </lineage>
</organism>
<proteinExistence type="predicted"/>
<feature type="region of interest" description="Disordered" evidence="1">
    <location>
        <begin position="1"/>
        <end position="62"/>
    </location>
</feature>
<sequence>MACGAARVRPAQRSLGPGAPARPRRGPAPGGGSGRGGAADPAGAVLSGHPDGAAGHWGGLGQ</sequence>
<comment type="caution">
    <text evidence="2">The sequence shown here is derived from an EMBL/GenBank/DDBJ whole genome shotgun (WGS) entry which is preliminary data.</text>
</comment>
<evidence type="ECO:0000256" key="1">
    <source>
        <dbReference type="SAM" id="MobiDB-lite"/>
    </source>
</evidence>
<keyword evidence="3" id="KW-1185">Reference proteome</keyword>
<accession>A0A2T3W5X4</accession>
<reference evidence="2 3" key="1">
    <citation type="submission" date="2018-03" db="EMBL/GenBank/DDBJ databases">
        <title>Draft genome of Deinococcus sp. OD32.</title>
        <authorList>
            <person name="Wang X.-P."/>
            <person name="Du Z.-J."/>
        </authorList>
    </citation>
    <scope>NUCLEOTIDE SEQUENCE [LARGE SCALE GENOMIC DNA]</scope>
    <source>
        <strain evidence="2 3">OD32</strain>
    </source>
</reference>